<accession>A0ACC2HC65</accession>
<dbReference type="Proteomes" id="UP001157502">
    <property type="component" value="Chromosome 4"/>
</dbReference>
<gene>
    <name evidence="1" type="ORF">DPEC_G00049970</name>
</gene>
<proteinExistence type="predicted"/>
<organism evidence="1 2">
    <name type="scientific">Dallia pectoralis</name>
    <name type="common">Alaska blackfish</name>
    <dbReference type="NCBI Taxonomy" id="75939"/>
    <lineage>
        <taxon>Eukaryota</taxon>
        <taxon>Metazoa</taxon>
        <taxon>Chordata</taxon>
        <taxon>Craniata</taxon>
        <taxon>Vertebrata</taxon>
        <taxon>Euteleostomi</taxon>
        <taxon>Actinopterygii</taxon>
        <taxon>Neopterygii</taxon>
        <taxon>Teleostei</taxon>
        <taxon>Protacanthopterygii</taxon>
        <taxon>Esociformes</taxon>
        <taxon>Umbridae</taxon>
        <taxon>Dallia</taxon>
    </lineage>
</organism>
<evidence type="ECO:0000313" key="1">
    <source>
        <dbReference type="EMBL" id="KAJ8013118.1"/>
    </source>
</evidence>
<comment type="caution">
    <text evidence="1">The sequence shown here is derived from an EMBL/GenBank/DDBJ whole genome shotgun (WGS) entry which is preliminary data.</text>
</comment>
<name>A0ACC2HC65_DALPE</name>
<sequence>MKCRYGTRMSTTKDNTSQHRKLLSFCGDILTFHCKRSAPMDSACRRGLELAFGRLTFNRDACGFSKGNFGIAVINKNSSSDFDIVACSYALHVKNRITAPCILLCMCVVSAEEVNGVFKSVLVAATSQKQLVYFENGIPKEMCKLPFEEPQHIQIVNTGRNGCLFAISFNGGHVCTVWKDTFQVALCWSGVSSLHVDDFVGCGTDQMLLVFRSQSTPASSLDHYLITDLCGTSYSQGQESAEGPNTADTAPENYLLTVQALQSRLQTGLTVLQDLQRDVSVKDRVLQQSLQALTDVVSGRQHTLTQTEQESLVSLWDEDEEEAMDTENQILTNVQPPLVEMLWHRVIEEHLIVGVILTAESAISVESVTLSILTEGGQSRVPVVMETRSRGSWFTPPRPSSPHSHPEPAAKRVRQDSSSGTVDTVTQRLSVTAVTDLTPLLTSGSVKCPVMLHYIQRQESSGTTTAPVPAVVQCGQVRVDIQAKPRSRLLDNSRLTTDEALEDLLTLLALLETWTFLIHSPGHTLCDVAGWIQRSMPCERLEIDPHYLLTNPAGPSVAMLFNWQQTTPFQGTLSVHCSKFQLLRFLDSLCVFLPASCSVLPLSEVAGKGASPRLALSLEKEVLSLKQGVSSLLWGEGVGEEGSKSGNGRMADPPDPSSADGLQRCREEWERSTQRSRRSMCPLVDVEHYRRLTQSLHHVQLEGDLAALIETSTHVSGSTL</sequence>
<evidence type="ECO:0000313" key="2">
    <source>
        <dbReference type="Proteomes" id="UP001157502"/>
    </source>
</evidence>
<dbReference type="EMBL" id="CM055731">
    <property type="protein sequence ID" value="KAJ8013118.1"/>
    <property type="molecule type" value="Genomic_DNA"/>
</dbReference>
<keyword evidence="2" id="KW-1185">Reference proteome</keyword>
<protein>
    <submittedName>
        <fullName evidence="1">Uncharacterized protein</fullName>
    </submittedName>
</protein>
<reference evidence="1" key="1">
    <citation type="submission" date="2021-05" db="EMBL/GenBank/DDBJ databases">
        <authorList>
            <person name="Pan Q."/>
            <person name="Jouanno E."/>
            <person name="Zahm M."/>
            <person name="Klopp C."/>
            <person name="Cabau C."/>
            <person name="Louis A."/>
            <person name="Berthelot C."/>
            <person name="Parey E."/>
            <person name="Roest Crollius H."/>
            <person name="Montfort J."/>
            <person name="Robinson-Rechavi M."/>
            <person name="Bouchez O."/>
            <person name="Lampietro C."/>
            <person name="Lopez Roques C."/>
            <person name="Donnadieu C."/>
            <person name="Postlethwait J."/>
            <person name="Bobe J."/>
            <person name="Dillon D."/>
            <person name="Chandos A."/>
            <person name="von Hippel F."/>
            <person name="Guiguen Y."/>
        </authorList>
    </citation>
    <scope>NUCLEOTIDE SEQUENCE</scope>
    <source>
        <strain evidence="1">YG-Jan2019</strain>
    </source>
</reference>